<sequence length="60" mass="6985">MWEGIQYSSWNIIGGVAVMVAYLLLSYFMEKYDRKRGIIGAQWHHKYAEEGEEPSKTNDS</sequence>
<evidence type="ECO:0000313" key="5">
    <source>
        <dbReference type="Proteomes" id="UP000278475"/>
    </source>
</evidence>
<name>A0A497EST3_9CREN</name>
<dbReference type="AlphaFoldDB" id="A0A497EST3"/>
<reference evidence="4 5" key="1">
    <citation type="submission" date="2018-06" db="EMBL/GenBank/DDBJ databases">
        <title>Extensive metabolic versatility and redundancy in microbially diverse, dynamic hydrothermal sediments.</title>
        <authorList>
            <person name="Dombrowski N."/>
            <person name="Teske A."/>
            <person name="Baker B.J."/>
        </authorList>
    </citation>
    <scope>NUCLEOTIDE SEQUENCE [LARGE SCALE GENOMIC DNA]</scope>
    <source>
        <strain evidence="3">B34_G17</strain>
        <strain evidence="2">B66_G16</strain>
    </source>
</reference>
<accession>A0A497EST3</accession>
<dbReference type="Proteomes" id="UP000272051">
    <property type="component" value="Unassembled WGS sequence"/>
</dbReference>
<comment type="caution">
    <text evidence="2">The sequence shown here is derived from an EMBL/GenBank/DDBJ whole genome shotgun (WGS) entry which is preliminary data.</text>
</comment>
<proteinExistence type="predicted"/>
<protein>
    <submittedName>
        <fullName evidence="2">Uncharacterized protein</fullName>
    </submittedName>
</protein>
<evidence type="ECO:0000313" key="2">
    <source>
        <dbReference type="EMBL" id="RLE50405.1"/>
    </source>
</evidence>
<organism evidence="2 5">
    <name type="scientific">Thermoproteota archaeon</name>
    <dbReference type="NCBI Taxonomy" id="2056631"/>
    <lineage>
        <taxon>Archaea</taxon>
        <taxon>Thermoproteota</taxon>
    </lineage>
</organism>
<keyword evidence="1" id="KW-1133">Transmembrane helix</keyword>
<dbReference type="EMBL" id="QMQX01000053">
    <property type="protein sequence ID" value="RLE52451.1"/>
    <property type="molecule type" value="Genomic_DNA"/>
</dbReference>
<dbReference type="EMBL" id="QMQV01000006">
    <property type="protein sequence ID" value="RLE50405.1"/>
    <property type="molecule type" value="Genomic_DNA"/>
</dbReference>
<evidence type="ECO:0000256" key="1">
    <source>
        <dbReference type="SAM" id="Phobius"/>
    </source>
</evidence>
<gene>
    <name evidence="2" type="ORF">DRJ31_01330</name>
    <name evidence="3" type="ORF">DRJ33_03830</name>
</gene>
<dbReference type="Proteomes" id="UP000278475">
    <property type="component" value="Unassembled WGS sequence"/>
</dbReference>
<evidence type="ECO:0000313" key="4">
    <source>
        <dbReference type="Proteomes" id="UP000272051"/>
    </source>
</evidence>
<evidence type="ECO:0000313" key="3">
    <source>
        <dbReference type="EMBL" id="RLE52451.1"/>
    </source>
</evidence>
<keyword evidence="1" id="KW-0472">Membrane</keyword>
<keyword evidence="1" id="KW-0812">Transmembrane</keyword>
<feature type="transmembrane region" description="Helical" evidence="1">
    <location>
        <begin position="12"/>
        <end position="29"/>
    </location>
</feature>